<keyword evidence="1" id="KW-0472">Membrane</keyword>
<evidence type="ECO:0008006" key="4">
    <source>
        <dbReference type="Google" id="ProtNLM"/>
    </source>
</evidence>
<keyword evidence="1" id="KW-0812">Transmembrane</keyword>
<sequence>MPSARGRWAYAGITLLVMALGLASRVFGDRLPAFAAAHLGDALWAAMIYFGCRCLFLPRGARFAAGLSLLLSFGIEASQLYRSPWIDALRATTPGALVLGHGFLWIDLARYAAGIAAAYGLDPWRLRR</sequence>
<protein>
    <recommendedName>
        <fullName evidence="4">DUF2809 domain-containing protein</fullName>
    </recommendedName>
</protein>
<proteinExistence type="predicted"/>
<feature type="transmembrane region" description="Helical" evidence="1">
    <location>
        <begin position="33"/>
        <end position="51"/>
    </location>
</feature>
<dbReference type="AlphaFoldDB" id="I0BNZ0"/>
<feature type="transmembrane region" description="Helical" evidence="1">
    <location>
        <begin position="7"/>
        <end position="27"/>
    </location>
</feature>
<evidence type="ECO:0000256" key="1">
    <source>
        <dbReference type="SAM" id="Phobius"/>
    </source>
</evidence>
<dbReference type="OrthoDB" id="5360192at2"/>
<organism evidence="2 3">
    <name type="scientific">Paenibacillus mucilaginosus K02</name>
    <dbReference type="NCBI Taxonomy" id="997761"/>
    <lineage>
        <taxon>Bacteria</taxon>
        <taxon>Bacillati</taxon>
        <taxon>Bacillota</taxon>
        <taxon>Bacilli</taxon>
        <taxon>Bacillales</taxon>
        <taxon>Paenibacillaceae</taxon>
        <taxon>Paenibacillus</taxon>
    </lineage>
</organism>
<dbReference type="EMBL" id="CP003422">
    <property type="protein sequence ID" value="AFH64087.1"/>
    <property type="molecule type" value="Genomic_DNA"/>
</dbReference>
<dbReference type="RefSeq" id="WP_014652092.1">
    <property type="nucleotide sequence ID" value="NC_017672.3"/>
</dbReference>
<dbReference type="Pfam" id="PF10990">
    <property type="entry name" value="DUF2809"/>
    <property type="match status" value="1"/>
</dbReference>
<evidence type="ECO:0000313" key="2">
    <source>
        <dbReference type="EMBL" id="AFH64087.1"/>
    </source>
</evidence>
<dbReference type="KEGG" id="pmw:B2K_25945"/>
<dbReference type="InterPro" id="IPR021257">
    <property type="entry name" value="DUF2809"/>
</dbReference>
<accession>I0BNZ0</accession>
<gene>
    <name evidence="2" type="ORF">B2K_25945</name>
</gene>
<dbReference type="Proteomes" id="UP000007392">
    <property type="component" value="Chromosome"/>
</dbReference>
<keyword evidence="1" id="KW-1133">Transmembrane helix</keyword>
<reference evidence="2 3" key="1">
    <citation type="submission" date="2013-06" db="EMBL/GenBank/DDBJ databases">
        <title>Complete genome sequence of Paenibacillus mucilaginosus K02.</title>
        <authorList>
            <person name="Xiao B."/>
            <person name="Sun L."/>
            <person name="Xiao L."/>
            <person name="Lian B."/>
        </authorList>
    </citation>
    <scope>NUCLEOTIDE SEQUENCE [LARGE SCALE GENOMIC DNA]</scope>
    <source>
        <strain evidence="2 3">K02</strain>
    </source>
</reference>
<dbReference type="PATRIC" id="fig|997761.3.peg.5166"/>
<dbReference type="HOGENOM" id="CLU_133181_2_1_9"/>
<name>I0BNZ0_9BACL</name>
<evidence type="ECO:0000313" key="3">
    <source>
        <dbReference type="Proteomes" id="UP000007392"/>
    </source>
</evidence>